<feature type="binding site" evidence="2">
    <location>
        <begin position="183"/>
        <end position="190"/>
    </location>
    <ligand>
        <name>ATP</name>
        <dbReference type="ChEBI" id="CHEBI:30616"/>
    </ligand>
</feature>
<dbReference type="EMBL" id="CP019344">
    <property type="protein sequence ID" value="ARN79392.1"/>
    <property type="molecule type" value="Genomic_DNA"/>
</dbReference>
<feature type="domain" description="Fido" evidence="4">
    <location>
        <begin position="101"/>
        <end position="236"/>
    </location>
</feature>
<sequence>MSVSEENSQRLSRLEAKKERLDQLRPFPSAVVNNIRESLDIEWIHSSNSIEGNTLTLKETQMVIQDGITVSGKTLREHFEAVNHKDAIEYIEQLISPNYTLRERDVLNVHELIMDKIDKEFAGRLRNAGVRISGAQFLPPNARKVPDLLEELIDWVANSQDFHPIVQAAIFHHRFVYIHPFFDGNGRTVRLLFNLLLMKEGYPPGIILASDRKRYYKALKDADQGNLDKLLELTLQAVTRSTDIYLNNLEDIAGDFAPISDIVKEPAIPYGQEYVSLLARKGQIDAYKEGRVWFTSKDAITKYLKSKGKLKN</sequence>
<feature type="active site" evidence="1">
    <location>
        <position position="179"/>
    </location>
</feature>
<keyword evidence="5" id="KW-0378">Hydrolase</keyword>
<dbReference type="Pfam" id="PF02661">
    <property type="entry name" value="Fic"/>
    <property type="match status" value="1"/>
</dbReference>
<keyword evidence="5" id="KW-0540">Nuclease</keyword>
<evidence type="ECO:0000256" key="1">
    <source>
        <dbReference type="PIRSR" id="PIRSR640198-1"/>
    </source>
</evidence>
<keyword evidence="6" id="KW-1185">Reference proteome</keyword>
<evidence type="ECO:0000256" key="2">
    <source>
        <dbReference type="PIRSR" id="PIRSR640198-2"/>
    </source>
</evidence>
<feature type="binding site" evidence="2">
    <location>
        <begin position="215"/>
        <end position="216"/>
    </location>
    <ligand>
        <name>ATP</name>
        <dbReference type="ChEBI" id="CHEBI:30616"/>
    </ligand>
</feature>
<proteinExistence type="predicted"/>
<dbReference type="Gene3D" id="1.10.3290.10">
    <property type="entry name" value="Fido-like domain"/>
    <property type="match status" value="1"/>
</dbReference>
<organism evidence="5 6">
    <name type="scientific">Nonlabens spongiae</name>
    <dbReference type="NCBI Taxonomy" id="331648"/>
    <lineage>
        <taxon>Bacteria</taxon>
        <taxon>Pseudomonadati</taxon>
        <taxon>Bacteroidota</taxon>
        <taxon>Flavobacteriia</taxon>
        <taxon>Flavobacteriales</taxon>
        <taxon>Flavobacteriaceae</taxon>
        <taxon>Nonlabens</taxon>
    </lineage>
</organism>
<dbReference type="GO" id="GO:0004519">
    <property type="term" value="F:endonuclease activity"/>
    <property type="evidence" value="ECO:0007669"/>
    <property type="project" value="UniProtKB-KW"/>
</dbReference>
<evidence type="ECO:0000313" key="6">
    <source>
        <dbReference type="Proteomes" id="UP000193431"/>
    </source>
</evidence>
<feature type="site" description="Important for autoinhibition of adenylyltransferase activity" evidence="3">
    <location>
        <position position="51"/>
    </location>
</feature>
<name>A0A1W6MPA6_9FLAO</name>
<dbReference type="AlphaFoldDB" id="A0A1W6MPA6"/>
<evidence type="ECO:0000313" key="5">
    <source>
        <dbReference type="EMBL" id="ARN79392.1"/>
    </source>
</evidence>
<keyword evidence="2" id="KW-0067">ATP-binding</keyword>
<dbReference type="STRING" id="331648.BST97_06530"/>
<dbReference type="PANTHER" id="PTHR13504">
    <property type="entry name" value="FIDO DOMAIN-CONTAINING PROTEIN DDB_G0283145"/>
    <property type="match status" value="1"/>
</dbReference>
<evidence type="ECO:0000256" key="3">
    <source>
        <dbReference type="PIRSR" id="PIRSR640198-3"/>
    </source>
</evidence>
<evidence type="ECO:0000259" key="4">
    <source>
        <dbReference type="PROSITE" id="PS51459"/>
    </source>
</evidence>
<accession>A0A1W6MPA6</accession>
<gene>
    <name evidence="5" type="ORF">BST97_06530</name>
</gene>
<dbReference type="Proteomes" id="UP000193431">
    <property type="component" value="Chromosome"/>
</dbReference>
<dbReference type="InterPro" id="IPR003812">
    <property type="entry name" value="Fido"/>
</dbReference>
<keyword evidence="5" id="KW-0255">Endonuclease</keyword>
<dbReference type="InterPro" id="IPR040198">
    <property type="entry name" value="Fido_containing"/>
</dbReference>
<dbReference type="GO" id="GO:0005524">
    <property type="term" value="F:ATP binding"/>
    <property type="evidence" value="ECO:0007669"/>
    <property type="project" value="UniProtKB-KW"/>
</dbReference>
<dbReference type="PROSITE" id="PS51459">
    <property type="entry name" value="FIDO"/>
    <property type="match status" value="1"/>
</dbReference>
<reference evidence="5 6" key="1">
    <citation type="submission" date="2016-11" db="EMBL/GenBank/DDBJ databases">
        <title>Trade-off between light-utilization and light-protection in marine flavobacteria.</title>
        <authorList>
            <person name="Kumagai Y."/>
        </authorList>
    </citation>
    <scope>NUCLEOTIDE SEQUENCE [LARGE SCALE GENOMIC DNA]</scope>
    <source>
        <strain evidence="5 6">JCM 13191</strain>
    </source>
</reference>
<dbReference type="InterPro" id="IPR036597">
    <property type="entry name" value="Fido-like_dom_sf"/>
</dbReference>
<keyword evidence="2" id="KW-0547">Nucleotide-binding</keyword>
<protein>
    <submittedName>
        <fullName evidence="5">Restriction endonuclease subunit S</fullName>
    </submittedName>
</protein>
<dbReference type="SUPFAM" id="SSF140931">
    <property type="entry name" value="Fic-like"/>
    <property type="match status" value="1"/>
</dbReference>
<dbReference type="PANTHER" id="PTHR13504:SF38">
    <property type="entry name" value="FIDO DOMAIN-CONTAINING PROTEIN"/>
    <property type="match status" value="1"/>
</dbReference>